<dbReference type="SUPFAM" id="SSF48452">
    <property type="entry name" value="TPR-like"/>
    <property type="match status" value="1"/>
</dbReference>
<dbReference type="EMBL" id="CP022111">
    <property type="protein sequence ID" value="ASG23114.1"/>
    <property type="molecule type" value="Genomic_DNA"/>
</dbReference>
<dbReference type="PROSITE" id="PS50005">
    <property type="entry name" value="TPR"/>
    <property type="match status" value="5"/>
</dbReference>
<dbReference type="Gene3D" id="3.40.50.2000">
    <property type="entry name" value="Glycogen Phosphorylase B"/>
    <property type="match status" value="1"/>
</dbReference>
<dbReference type="Pfam" id="PF01075">
    <property type="entry name" value="Glyco_transf_9"/>
    <property type="match status" value="1"/>
</dbReference>
<name>A0A248JY38_9PROT</name>
<reference evidence="2 3" key="1">
    <citation type="submission" date="2017-06" db="EMBL/GenBank/DDBJ databases">
        <title>Complete genome sequence of Nitrospirillum amazonense strain CBAmC, an endophytic nitrogen-fixing and plant growth-promoting bacterium, isolated from sugarcane.</title>
        <authorList>
            <person name="Schwab S."/>
            <person name="dos Santos Teixeira K.R."/>
            <person name="Simoes Araujo J.L."/>
            <person name="Soares Vidal M."/>
            <person name="Borges de Freitas H.R."/>
            <person name="Rivello Crivelaro A.L."/>
            <person name="Bueno de Camargo Nunes A."/>
            <person name="dos Santos C.M."/>
            <person name="Palmeira da Silva Rosa D."/>
            <person name="da Silva Padilha D."/>
            <person name="da Silva E."/>
            <person name="Araujo Terra L."/>
            <person name="Soares Mendes V."/>
            <person name="Farinelli L."/>
            <person name="Magalhaes Cruz L."/>
            <person name="Baldani J.I."/>
        </authorList>
    </citation>
    <scope>NUCLEOTIDE SEQUENCE [LARGE SCALE GENOMIC DNA]</scope>
    <source>
        <strain evidence="2 3">CBAmC</strain>
    </source>
</reference>
<keyword evidence="3" id="KW-1185">Reference proteome</keyword>
<dbReference type="GO" id="GO:0097363">
    <property type="term" value="F:protein O-acetylglucosaminyltransferase activity"/>
    <property type="evidence" value="ECO:0007669"/>
    <property type="project" value="TreeGrafter"/>
</dbReference>
<feature type="repeat" description="TPR" evidence="1">
    <location>
        <begin position="117"/>
        <end position="150"/>
    </location>
</feature>
<protein>
    <submittedName>
        <fullName evidence="2">Uncharacterized protein</fullName>
    </submittedName>
</protein>
<dbReference type="InterPro" id="IPR019734">
    <property type="entry name" value="TPR_rpt"/>
</dbReference>
<dbReference type="GO" id="GO:0006493">
    <property type="term" value="P:protein O-linked glycosylation"/>
    <property type="evidence" value="ECO:0007669"/>
    <property type="project" value="InterPro"/>
</dbReference>
<feature type="repeat" description="TPR" evidence="1">
    <location>
        <begin position="253"/>
        <end position="286"/>
    </location>
</feature>
<feature type="repeat" description="TPR" evidence="1">
    <location>
        <begin position="185"/>
        <end position="218"/>
    </location>
</feature>
<evidence type="ECO:0000256" key="1">
    <source>
        <dbReference type="PROSITE-ProRule" id="PRU00339"/>
    </source>
</evidence>
<dbReference type="Pfam" id="PF13374">
    <property type="entry name" value="TPR_10"/>
    <property type="match status" value="1"/>
</dbReference>
<dbReference type="PANTHER" id="PTHR44366:SF1">
    <property type="entry name" value="UDP-N-ACETYLGLUCOSAMINE--PEPTIDE N-ACETYLGLUCOSAMINYLTRANSFERASE 110 KDA SUBUNIT"/>
    <property type="match status" value="1"/>
</dbReference>
<evidence type="ECO:0000313" key="3">
    <source>
        <dbReference type="Proteomes" id="UP000197153"/>
    </source>
</evidence>
<dbReference type="PANTHER" id="PTHR44366">
    <property type="entry name" value="UDP-N-ACETYLGLUCOSAMINE--PEPTIDE N-ACETYLGLUCOSAMINYLTRANSFERASE 110 KDA SUBUNIT"/>
    <property type="match status" value="1"/>
</dbReference>
<organism evidence="2 3">
    <name type="scientific">Nitrospirillum viridazoti CBAmc</name>
    <dbReference type="NCBI Taxonomy" id="1441467"/>
    <lineage>
        <taxon>Bacteria</taxon>
        <taxon>Pseudomonadati</taxon>
        <taxon>Pseudomonadota</taxon>
        <taxon>Alphaproteobacteria</taxon>
        <taxon>Rhodospirillales</taxon>
        <taxon>Azospirillaceae</taxon>
        <taxon>Nitrospirillum</taxon>
        <taxon>Nitrospirillum viridazoti</taxon>
    </lineage>
</organism>
<dbReference type="Gene3D" id="1.25.40.10">
    <property type="entry name" value="Tetratricopeptide repeat domain"/>
    <property type="match status" value="3"/>
</dbReference>
<dbReference type="Pfam" id="PF13176">
    <property type="entry name" value="TPR_7"/>
    <property type="match status" value="1"/>
</dbReference>
<accession>A0A248JY38</accession>
<dbReference type="InterPro" id="IPR011990">
    <property type="entry name" value="TPR-like_helical_dom_sf"/>
</dbReference>
<dbReference type="SMART" id="SM00028">
    <property type="entry name" value="TPR"/>
    <property type="match status" value="8"/>
</dbReference>
<dbReference type="KEGG" id="nao:Y958_19880"/>
<keyword evidence="1" id="KW-0802">TPR repeat</keyword>
<dbReference type="SUPFAM" id="SSF53756">
    <property type="entry name" value="UDP-Glycosyltransferase/glycogen phosphorylase"/>
    <property type="match status" value="1"/>
</dbReference>
<dbReference type="Pfam" id="PF13432">
    <property type="entry name" value="TPR_16"/>
    <property type="match status" value="3"/>
</dbReference>
<feature type="repeat" description="TPR" evidence="1">
    <location>
        <begin position="219"/>
        <end position="252"/>
    </location>
</feature>
<dbReference type="AlphaFoldDB" id="A0A248JY38"/>
<dbReference type="Proteomes" id="UP000197153">
    <property type="component" value="Chromosome 2"/>
</dbReference>
<dbReference type="InterPro" id="IPR037919">
    <property type="entry name" value="OGT"/>
</dbReference>
<evidence type="ECO:0000313" key="2">
    <source>
        <dbReference type="EMBL" id="ASG23114.1"/>
    </source>
</evidence>
<dbReference type="RefSeq" id="WP_088873643.1">
    <property type="nucleotide sequence ID" value="NZ_CP022111.1"/>
</dbReference>
<feature type="repeat" description="TPR" evidence="1">
    <location>
        <begin position="287"/>
        <end position="320"/>
    </location>
</feature>
<dbReference type="InterPro" id="IPR002201">
    <property type="entry name" value="Glyco_trans_9"/>
</dbReference>
<gene>
    <name evidence="2" type="ORF">Y958_19880</name>
</gene>
<sequence>MTAVSKERLMVSPELAALFGQAQHHDRAGRLDEAERLCRVILRRLPNETAVLHLLGVILCRTRRLVEGAEMLAGVAAAQPGNIPALRALGDAFHALGHLADSVIAYQRILFLQPGDADAHLRLGLSRQALGQLPGAIAAFRMAAALKPADADIRVTLGMALEAAGDAAAALAAYADAIRRDADNAPAFLGLGNVLADQGRTAEAAAAYARALHLAPDWPDALTNLGLALQADGQLDQALALHRRAAQLAPDAANVHMNLGTARQLAGQGAAAVDSYRRAVALAPEDATCLSNLGQALAEQGQVTEALAVHGQAAALAPDNGVVRFNQALAWLLAGDDARGWPAYAWRWRGGVDDLADRGFAVPEWKGEDLAGRTLLVHAEQGLGDTLQFVRFLSRLPSDGRVVLEVQPPLLALLRGSLAHRDVDVVARGRPLPAFGLHVPLMSLPAALGIQDAAGLVMPAPYLKAEADRVRAWAERLGGKRLGAGALHVGLAWSGNPGHRADRLRSMSLADLAGPLAALPGVTLWPVQADRRRGDEEVLAALGVADVALDGFTDTAALLTGLDLVITVDTAVAHLAGALGRPVWLLLPYAPDWRWRLNSQDTPWYPATRLFRQERQGDWAPVIRQVVAALKAQESARAALATPSGTHSVPL</sequence>
<proteinExistence type="predicted"/>